<accession>A0A4W2CDI7</accession>
<dbReference type="AlphaFoldDB" id="A0A4W2CDI7"/>
<dbReference type="Ensembl" id="ENSBIXT00000020109.1">
    <property type="protein sequence ID" value="ENSBIXP00000011001.1"/>
    <property type="gene ID" value="ENSBIXG00000016372.1"/>
</dbReference>
<dbReference type="STRING" id="30522.A0A4W2CDI7"/>
<reference evidence="1" key="2">
    <citation type="submission" date="2025-08" db="UniProtKB">
        <authorList>
            <consortium name="Ensembl"/>
        </authorList>
    </citation>
    <scope>IDENTIFICATION</scope>
</reference>
<reference evidence="1 2" key="1">
    <citation type="submission" date="2018-11" db="EMBL/GenBank/DDBJ databases">
        <title>Haplotype-resolved cattle genomes.</title>
        <authorList>
            <person name="Low W.Y."/>
            <person name="Tearle R."/>
            <person name="Bickhart D.M."/>
            <person name="Rosen B.D."/>
            <person name="Koren S."/>
            <person name="Rhie A."/>
            <person name="Hiendleder S."/>
            <person name="Phillippy A.M."/>
            <person name="Smith T.P.L."/>
            <person name="Williams J.L."/>
        </authorList>
    </citation>
    <scope>NUCLEOTIDE SEQUENCE [LARGE SCALE GENOMIC DNA]</scope>
</reference>
<dbReference type="Proteomes" id="UP000314981">
    <property type="component" value="Chromosome 20"/>
</dbReference>
<sequence length="148" mass="16389">MNKVPLCVYIIFYLYIHLPITPVFSKTPTPALLGPSTLVPEVGNVPSLLNLVPATPVPFRQLFNNLGQPFMGYVWAMKPAVSHSADVGKQIWPACIGSKMTQLCPTFVTYGILQARILEWVAFPFSRGSSQFRDRTQVSCIAGRLFTS</sequence>
<protein>
    <submittedName>
        <fullName evidence="1">Uncharacterized protein</fullName>
    </submittedName>
</protein>
<organism evidence="1 2">
    <name type="scientific">Bos indicus x Bos taurus</name>
    <name type="common">Hybrid cattle</name>
    <dbReference type="NCBI Taxonomy" id="30522"/>
    <lineage>
        <taxon>Eukaryota</taxon>
        <taxon>Metazoa</taxon>
        <taxon>Chordata</taxon>
        <taxon>Craniata</taxon>
        <taxon>Vertebrata</taxon>
        <taxon>Euteleostomi</taxon>
        <taxon>Mammalia</taxon>
        <taxon>Eutheria</taxon>
        <taxon>Laurasiatheria</taxon>
        <taxon>Artiodactyla</taxon>
        <taxon>Ruminantia</taxon>
        <taxon>Pecora</taxon>
        <taxon>Bovidae</taxon>
        <taxon>Bovinae</taxon>
        <taxon>Bos</taxon>
    </lineage>
</organism>
<proteinExistence type="predicted"/>
<evidence type="ECO:0000313" key="2">
    <source>
        <dbReference type="Proteomes" id="UP000314981"/>
    </source>
</evidence>
<keyword evidence="2" id="KW-1185">Reference proteome</keyword>
<evidence type="ECO:0000313" key="1">
    <source>
        <dbReference type="Ensembl" id="ENSBIXP00000011001.1"/>
    </source>
</evidence>
<reference evidence="1" key="3">
    <citation type="submission" date="2025-09" db="UniProtKB">
        <authorList>
            <consortium name="Ensembl"/>
        </authorList>
    </citation>
    <scope>IDENTIFICATION</scope>
</reference>
<name>A0A4W2CDI7_BOBOX</name>